<keyword evidence="8" id="KW-0808">Transferase</keyword>
<comment type="pathway">
    <text evidence="3">Cofactor biosynthesis; riboflavin biosynthesis; riboflavin from 2-hydroxy-3-oxobutyl phosphate and 5-amino-6-(D-ribitylamino)uracil: step 2/2.</text>
</comment>
<evidence type="ECO:0000313" key="13">
    <source>
        <dbReference type="EMBL" id="SEP79112.1"/>
    </source>
</evidence>
<dbReference type="OrthoDB" id="9788537at2"/>
<evidence type="ECO:0000313" key="14">
    <source>
        <dbReference type="Proteomes" id="UP000182360"/>
    </source>
</evidence>
<dbReference type="InterPro" id="IPR017938">
    <property type="entry name" value="Riboflavin_synthase-like_b-brl"/>
</dbReference>
<evidence type="ECO:0000256" key="6">
    <source>
        <dbReference type="ARBA" id="ARBA00013950"/>
    </source>
</evidence>
<dbReference type="FunFam" id="2.40.30.20:FF:000003">
    <property type="entry name" value="Riboflavin synthase, alpha subunit"/>
    <property type="match status" value="1"/>
</dbReference>
<dbReference type="CDD" id="cd00402">
    <property type="entry name" value="Riboflavin_synthase_like"/>
    <property type="match status" value="1"/>
</dbReference>
<evidence type="ECO:0000256" key="2">
    <source>
        <dbReference type="ARBA" id="ARBA00002803"/>
    </source>
</evidence>
<dbReference type="GO" id="GO:0009231">
    <property type="term" value="P:riboflavin biosynthetic process"/>
    <property type="evidence" value="ECO:0007669"/>
    <property type="project" value="UniProtKB-KW"/>
</dbReference>
<dbReference type="EC" id="2.5.1.9" evidence="5 10"/>
<evidence type="ECO:0000256" key="8">
    <source>
        <dbReference type="ARBA" id="ARBA00022679"/>
    </source>
</evidence>
<dbReference type="FunFam" id="2.40.30.20:FF:000004">
    <property type="entry name" value="Riboflavin synthase, alpha subunit"/>
    <property type="match status" value="1"/>
</dbReference>
<keyword evidence="14" id="KW-1185">Reference proteome</keyword>
<sequence>MFTGIVEEIGTVTAIRKTGNAIRLGIRTGITFDDLKTGDSLCVNGVCLTVTSLQNNKVVFADVSPETIRKTEFSQLKTNSKVNLERAMLNNGRFGGHFVTGHIDGTATLLKITREDNSFIYTFGCSKEITEGIVKKGSITVNGISLTIADFTDTSFSVAIIPHTIQNTNLQFLKTGDSVNIECDILGKYIRRKI</sequence>
<dbReference type="InterPro" id="IPR001783">
    <property type="entry name" value="Lumazine-bd"/>
</dbReference>
<protein>
    <recommendedName>
        <fullName evidence="6 10">Riboflavin synthase</fullName>
        <ecNumber evidence="5 10">2.5.1.9</ecNumber>
    </recommendedName>
</protein>
<keyword evidence="9" id="KW-0677">Repeat</keyword>
<evidence type="ECO:0000256" key="7">
    <source>
        <dbReference type="ARBA" id="ARBA00022619"/>
    </source>
</evidence>
<dbReference type="Gene3D" id="2.40.30.20">
    <property type="match status" value="2"/>
</dbReference>
<reference evidence="13 14" key="1">
    <citation type="submission" date="2016-10" db="EMBL/GenBank/DDBJ databases">
        <authorList>
            <person name="de Groot N.N."/>
        </authorList>
    </citation>
    <scope>NUCLEOTIDE SEQUENCE [LARGE SCALE GENOMIC DNA]</scope>
    <source>
        <strain evidence="13 14">B25</strain>
    </source>
</reference>
<dbReference type="SUPFAM" id="SSF63380">
    <property type="entry name" value="Riboflavin synthase domain-like"/>
    <property type="match status" value="2"/>
</dbReference>
<comment type="function">
    <text evidence="2">Catalyzes the dismutation of two molecules of 6,7-dimethyl-8-ribityllumazine, resulting in the formation of riboflavin and 5-amino-6-(D-ribitylamino)uracil.</text>
</comment>
<evidence type="ECO:0000256" key="11">
    <source>
        <dbReference type="PROSITE-ProRule" id="PRU00524"/>
    </source>
</evidence>
<accession>A0A1H9AQM0</accession>
<dbReference type="InterPro" id="IPR026017">
    <property type="entry name" value="Lumazine-bd_dom"/>
</dbReference>
<organism evidence="13 14">
    <name type="scientific">Treponema bryantii</name>
    <dbReference type="NCBI Taxonomy" id="163"/>
    <lineage>
        <taxon>Bacteria</taxon>
        <taxon>Pseudomonadati</taxon>
        <taxon>Spirochaetota</taxon>
        <taxon>Spirochaetia</taxon>
        <taxon>Spirochaetales</taxon>
        <taxon>Treponemataceae</taxon>
        <taxon>Treponema</taxon>
    </lineage>
</organism>
<dbReference type="PANTHER" id="PTHR21098">
    <property type="entry name" value="RIBOFLAVIN SYNTHASE ALPHA CHAIN"/>
    <property type="match status" value="1"/>
</dbReference>
<dbReference type="PIRSF" id="PIRSF000498">
    <property type="entry name" value="Riboflavin_syn_A"/>
    <property type="match status" value="1"/>
</dbReference>
<comment type="catalytic activity">
    <reaction evidence="1">
        <text>2 6,7-dimethyl-8-(1-D-ribityl)lumazine + H(+) = 5-amino-6-(D-ribitylamino)uracil + riboflavin</text>
        <dbReference type="Rhea" id="RHEA:20772"/>
        <dbReference type="ChEBI" id="CHEBI:15378"/>
        <dbReference type="ChEBI" id="CHEBI:15934"/>
        <dbReference type="ChEBI" id="CHEBI:57986"/>
        <dbReference type="ChEBI" id="CHEBI:58201"/>
        <dbReference type="EC" id="2.5.1.9"/>
    </reaction>
</comment>
<dbReference type="NCBIfam" id="NF006767">
    <property type="entry name" value="PRK09289.1"/>
    <property type="match status" value="1"/>
</dbReference>
<dbReference type="Proteomes" id="UP000182360">
    <property type="component" value="Unassembled WGS sequence"/>
</dbReference>
<evidence type="ECO:0000259" key="12">
    <source>
        <dbReference type="PROSITE" id="PS51177"/>
    </source>
</evidence>
<dbReference type="InterPro" id="IPR023366">
    <property type="entry name" value="ATP_synth_asu-like_sf"/>
</dbReference>
<evidence type="ECO:0000256" key="3">
    <source>
        <dbReference type="ARBA" id="ARBA00004887"/>
    </source>
</evidence>
<feature type="domain" description="Lumazine-binding" evidence="12">
    <location>
        <begin position="1"/>
        <end position="97"/>
    </location>
</feature>
<keyword evidence="7" id="KW-0686">Riboflavin biosynthesis</keyword>
<dbReference type="PANTHER" id="PTHR21098:SF12">
    <property type="entry name" value="RIBOFLAVIN SYNTHASE"/>
    <property type="match status" value="1"/>
</dbReference>
<dbReference type="PROSITE" id="PS51177">
    <property type="entry name" value="LUMAZINE_BIND"/>
    <property type="match status" value="2"/>
</dbReference>
<name>A0A1H9AQM0_9SPIR</name>
<dbReference type="NCBIfam" id="TIGR00187">
    <property type="entry name" value="ribE"/>
    <property type="match status" value="1"/>
</dbReference>
<dbReference type="RefSeq" id="WP_074640447.1">
    <property type="nucleotide sequence ID" value="NZ_FOFU01000001.1"/>
</dbReference>
<feature type="repeat" description="Lumazine-binding" evidence="11">
    <location>
        <begin position="1"/>
        <end position="97"/>
    </location>
</feature>
<evidence type="ECO:0000256" key="10">
    <source>
        <dbReference type="NCBIfam" id="TIGR00187"/>
    </source>
</evidence>
<comment type="subunit">
    <text evidence="4">Homotrimer.</text>
</comment>
<dbReference type="GO" id="GO:0004746">
    <property type="term" value="F:riboflavin synthase activity"/>
    <property type="evidence" value="ECO:0007669"/>
    <property type="project" value="UniProtKB-UniRule"/>
</dbReference>
<evidence type="ECO:0000256" key="9">
    <source>
        <dbReference type="ARBA" id="ARBA00022737"/>
    </source>
</evidence>
<feature type="domain" description="Lumazine-binding" evidence="12">
    <location>
        <begin position="98"/>
        <end position="194"/>
    </location>
</feature>
<dbReference type="EMBL" id="FOFU01000001">
    <property type="protein sequence ID" value="SEP79112.1"/>
    <property type="molecule type" value="Genomic_DNA"/>
</dbReference>
<dbReference type="AlphaFoldDB" id="A0A1H9AQM0"/>
<gene>
    <name evidence="13" type="ORF">SAMN04487977_101434</name>
</gene>
<proteinExistence type="predicted"/>
<evidence type="ECO:0000256" key="4">
    <source>
        <dbReference type="ARBA" id="ARBA00011233"/>
    </source>
</evidence>
<evidence type="ECO:0000256" key="5">
    <source>
        <dbReference type="ARBA" id="ARBA00012827"/>
    </source>
</evidence>
<feature type="repeat" description="Lumazine-binding" evidence="11">
    <location>
        <begin position="98"/>
        <end position="194"/>
    </location>
</feature>
<evidence type="ECO:0000256" key="1">
    <source>
        <dbReference type="ARBA" id="ARBA00000968"/>
    </source>
</evidence>
<dbReference type="Pfam" id="PF00677">
    <property type="entry name" value="Lum_binding"/>
    <property type="match status" value="2"/>
</dbReference>